<dbReference type="EMBL" id="JASJQH010002258">
    <property type="protein sequence ID" value="KAK9760333.1"/>
    <property type="molecule type" value="Genomic_DNA"/>
</dbReference>
<evidence type="ECO:0000313" key="3">
    <source>
        <dbReference type="EMBL" id="KAK9760333.1"/>
    </source>
</evidence>
<reference evidence="3 4" key="1">
    <citation type="submission" date="2023-04" db="EMBL/GenBank/DDBJ databases">
        <title>Genome of Basidiobolus ranarum AG-B5.</title>
        <authorList>
            <person name="Stajich J.E."/>
            <person name="Carter-House D."/>
            <person name="Gryganskyi A."/>
        </authorList>
    </citation>
    <scope>NUCLEOTIDE SEQUENCE [LARGE SCALE GENOMIC DNA]</scope>
    <source>
        <strain evidence="3 4">AG-B5</strain>
    </source>
</reference>
<keyword evidence="4" id="KW-1185">Reference proteome</keyword>
<name>A0ABR2WFR3_9FUNG</name>
<evidence type="ECO:0000313" key="2">
    <source>
        <dbReference type="EMBL" id="KAK9712893.1"/>
    </source>
</evidence>
<organism evidence="3 4">
    <name type="scientific">Basidiobolus ranarum</name>
    <dbReference type="NCBI Taxonomy" id="34480"/>
    <lineage>
        <taxon>Eukaryota</taxon>
        <taxon>Fungi</taxon>
        <taxon>Fungi incertae sedis</taxon>
        <taxon>Zoopagomycota</taxon>
        <taxon>Entomophthoromycotina</taxon>
        <taxon>Basidiobolomycetes</taxon>
        <taxon>Basidiobolales</taxon>
        <taxon>Basidiobolaceae</taxon>
        <taxon>Basidiobolus</taxon>
    </lineage>
</organism>
<sequence length="55" mass="5833">MNFQSFFLATLMAVLLIGQSDAACKKVGYSCSSNSDCCSKKCAAVSSSNPMRACR</sequence>
<keyword evidence="1" id="KW-0732">Signal</keyword>
<comment type="caution">
    <text evidence="3">The sequence shown here is derived from an EMBL/GenBank/DDBJ whole genome shotgun (WGS) entry which is preliminary data.</text>
</comment>
<dbReference type="EMBL" id="JASJQH010007191">
    <property type="protein sequence ID" value="KAK9712893.1"/>
    <property type="molecule type" value="Genomic_DNA"/>
</dbReference>
<dbReference type="Proteomes" id="UP001479436">
    <property type="component" value="Unassembled WGS sequence"/>
</dbReference>
<feature type="chain" id="PRO_5045031693" evidence="1">
    <location>
        <begin position="23"/>
        <end position="55"/>
    </location>
</feature>
<proteinExistence type="predicted"/>
<evidence type="ECO:0000256" key="1">
    <source>
        <dbReference type="SAM" id="SignalP"/>
    </source>
</evidence>
<protein>
    <submittedName>
        <fullName evidence="3">Uncharacterized protein</fullName>
    </submittedName>
</protein>
<feature type="signal peptide" evidence="1">
    <location>
        <begin position="1"/>
        <end position="22"/>
    </location>
</feature>
<gene>
    <name evidence="2" type="ORF">K7432_006836</name>
    <name evidence="3" type="ORF">K7432_015756</name>
</gene>
<accession>A0ABR2WFR3</accession>
<evidence type="ECO:0000313" key="4">
    <source>
        <dbReference type="Proteomes" id="UP001479436"/>
    </source>
</evidence>